<reference evidence="2 3" key="1">
    <citation type="journal article" date="2012" name="Stand. Genomic Sci.">
        <title>Complete genome sequence of the melanogenic marine bacterium Marinomonas mediterranea type strain (MMB-1(T)).</title>
        <authorList>
            <person name="Lucas-Elio P."/>
            <person name="Goodwin L."/>
            <person name="Woyke T."/>
            <person name="Pitluck S."/>
            <person name="Nolan M."/>
            <person name="Kyrpides N.C."/>
            <person name="Detter J.C."/>
            <person name="Copeland A."/>
            <person name="Teshima H."/>
            <person name="Bruce D."/>
            <person name="Detter C."/>
            <person name="Tapia R."/>
            <person name="Han S."/>
            <person name="Land M.L."/>
            <person name="Ivanova N."/>
            <person name="Mikhailova N."/>
            <person name="Johnston A.W."/>
            <person name="Sanchez-Amat A."/>
        </authorList>
    </citation>
    <scope>NUCLEOTIDE SEQUENCE [LARGE SCALE GENOMIC DNA]</scope>
    <source>
        <strain evidence="3">ATCC 700492 / JCM 21426 / NBRC 103028 / MMB-1</strain>
    </source>
</reference>
<dbReference type="Proteomes" id="UP000001062">
    <property type="component" value="Chromosome"/>
</dbReference>
<keyword evidence="2" id="KW-0560">Oxidoreductase</keyword>
<keyword evidence="3" id="KW-1185">Reference proteome</keyword>
<dbReference type="PANTHER" id="PTHR20883">
    <property type="entry name" value="PHYTANOYL-COA DIOXYGENASE DOMAIN CONTAINING 1"/>
    <property type="match status" value="1"/>
</dbReference>
<evidence type="ECO:0000313" key="2">
    <source>
        <dbReference type="EMBL" id="ADZ92725.1"/>
    </source>
</evidence>
<dbReference type="EMBL" id="CP002583">
    <property type="protein sequence ID" value="ADZ92725.1"/>
    <property type="molecule type" value="Genomic_DNA"/>
</dbReference>
<dbReference type="PANTHER" id="PTHR20883:SF48">
    <property type="entry name" value="ECTOINE DIOXYGENASE"/>
    <property type="match status" value="1"/>
</dbReference>
<gene>
    <name evidence="2" type="ordered locus">Marme_3510</name>
</gene>
<protein>
    <submittedName>
        <fullName evidence="2">Phytanoyl-CoA dioxygenase</fullName>
    </submittedName>
</protein>
<dbReference type="HOGENOM" id="CLU_092770_0_0_6"/>
<dbReference type="Gene3D" id="2.60.120.620">
    <property type="entry name" value="q2cbj1_9rhob like domain"/>
    <property type="match status" value="1"/>
</dbReference>
<dbReference type="Pfam" id="PF05721">
    <property type="entry name" value="PhyH"/>
    <property type="match status" value="1"/>
</dbReference>
<dbReference type="RefSeq" id="WP_013662627.1">
    <property type="nucleotide sequence ID" value="NC_015276.1"/>
</dbReference>
<dbReference type="KEGG" id="mme:Marme_3510"/>
<dbReference type="InterPro" id="IPR008775">
    <property type="entry name" value="Phytyl_CoA_dOase-like"/>
</dbReference>
<dbReference type="GO" id="GO:0016706">
    <property type="term" value="F:2-oxoglutarate-dependent dioxygenase activity"/>
    <property type="evidence" value="ECO:0007669"/>
    <property type="project" value="UniProtKB-ARBA"/>
</dbReference>
<evidence type="ECO:0000313" key="3">
    <source>
        <dbReference type="Proteomes" id="UP000001062"/>
    </source>
</evidence>
<dbReference type="SUPFAM" id="SSF51197">
    <property type="entry name" value="Clavaminate synthase-like"/>
    <property type="match status" value="1"/>
</dbReference>
<organism evidence="2 3">
    <name type="scientific">Marinomonas mediterranea (strain ATCC 700492 / JCM 21426 / NBRC 103028 / MMB-1)</name>
    <dbReference type="NCBI Taxonomy" id="717774"/>
    <lineage>
        <taxon>Bacteria</taxon>
        <taxon>Pseudomonadati</taxon>
        <taxon>Pseudomonadota</taxon>
        <taxon>Gammaproteobacteria</taxon>
        <taxon>Oceanospirillales</taxon>
        <taxon>Oceanospirillaceae</taxon>
        <taxon>Marinomonas</taxon>
    </lineage>
</organism>
<dbReference type="eggNOG" id="COG5285">
    <property type="taxonomic scope" value="Bacteria"/>
</dbReference>
<proteinExistence type="predicted"/>
<dbReference type="STRING" id="717774.Marme_3510"/>
<comment type="cofactor">
    <cofactor evidence="1">
        <name>Fe(2+)</name>
        <dbReference type="ChEBI" id="CHEBI:29033"/>
    </cofactor>
</comment>
<dbReference type="OrthoDB" id="345086at2"/>
<sequence>MKPIERYEKDGYVILKGFFSEDEIALLDRYVDRIYRIWRSENEAAIFNRKLVNMHSLTHPEYFQGSPDQRAEFFNTIASQKLTETLENIFGSGLYFHNTQLFFNPSNSERLPYWHRDSQYSSIEDSVQSDEQHRMLSLHIRIPLIDEKGVEVVVGTHKRWDTELERNVRFELNGHNNSESLPDSVLLDLKQGDVLVFNAQMIHRGNYELNSERKAFDLCVGKFHPLVSGFLDPQVLPTDEEIDNIVNNQWYRLAREIAAKLK</sequence>
<dbReference type="PATRIC" id="fig|717774.3.peg.3614"/>
<name>F2JUA6_MARM1</name>
<accession>F2JUA6</accession>
<evidence type="ECO:0000256" key="1">
    <source>
        <dbReference type="ARBA" id="ARBA00001954"/>
    </source>
</evidence>
<dbReference type="GO" id="GO:0005506">
    <property type="term" value="F:iron ion binding"/>
    <property type="evidence" value="ECO:0007669"/>
    <property type="project" value="UniProtKB-ARBA"/>
</dbReference>
<keyword evidence="2" id="KW-0223">Dioxygenase</keyword>
<dbReference type="AlphaFoldDB" id="F2JUA6"/>